<evidence type="ECO:0000313" key="3">
    <source>
        <dbReference type="Proteomes" id="UP000745663"/>
    </source>
</evidence>
<keyword evidence="1" id="KW-0732">Signal</keyword>
<dbReference type="RefSeq" id="WP_203584685.1">
    <property type="nucleotide sequence ID" value="NZ_JACOPV010000008.1"/>
</dbReference>
<comment type="caution">
    <text evidence="2">The sequence shown here is derived from an EMBL/GenBank/DDBJ whole genome shotgun (WGS) entry which is preliminary data.</text>
</comment>
<evidence type="ECO:0000256" key="1">
    <source>
        <dbReference type="SAM" id="SignalP"/>
    </source>
</evidence>
<organism evidence="2 3">
    <name type="scientific">Pseudomonas arcuscaelestis</name>
    <dbReference type="NCBI Taxonomy" id="2710591"/>
    <lineage>
        <taxon>Bacteria</taxon>
        <taxon>Pseudomonadati</taxon>
        <taxon>Pseudomonadota</taxon>
        <taxon>Gammaproteobacteria</taxon>
        <taxon>Pseudomonadales</taxon>
        <taxon>Pseudomonadaceae</taxon>
        <taxon>Pseudomonas</taxon>
    </lineage>
</organism>
<feature type="signal peptide" evidence="1">
    <location>
        <begin position="1"/>
        <end position="19"/>
    </location>
</feature>
<accession>A0ABS2BZ78</accession>
<evidence type="ECO:0000313" key="2">
    <source>
        <dbReference type="EMBL" id="MBM5458750.1"/>
    </source>
</evidence>
<dbReference type="EMBL" id="JACOPV010000008">
    <property type="protein sequence ID" value="MBM5458750.1"/>
    <property type="molecule type" value="Genomic_DNA"/>
</dbReference>
<gene>
    <name evidence="2" type="ORF">H8F21_14375</name>
</gene>
<name>A0ABS2BZ78_9PSED</name>
<keyword evidence="3" id="KW-1185">Reference proteome</keyword>
<dbReference type="Proteomes" id="UP000745663">
    <property type="component" value="Unassembled WGS sequence"/>
</dbReference>
<reference evidence="2 3" key="1">
    <citation type="submission" date="2020-08" db="EMBL/GenBank/DDBJ databases">
        <title>Description of novel Pseudomonas species.</title>
        <authorList>
            <person name="Duman M."/>
            <person name="Mulet M."/>
            <person name="Altun S."/>
            <person name="Saticioglu I.B."/>
            <person name="Lalucat J."/>
            <person name="Garcia-Valdes E."/>
        </authorList>
    </citation>
    <scope>NUCLEOTIDE SEQUENCE [LARGE SCALE GENOMIC DNA]</scope>
    <source>
        <strain evidence="2 3">P66</strain>
    </source>
</reference>
<protein>
    <submittedName>
        <fullName evidence="2">Uncharacterized protein</fullName>
    </submittedName>
</protein>
<feature type="chain" id="PRO_5047329027" evidence="1">
    <location>
        <begin position="20"/>
        <end position="150"/>
    </location>
</feature>
<sequence length="150" mass="15452">MKNVVAALALLALASPVIGAEKDIFVPDLSSIPFVVSSSGDTLSGYVKNWGALGNPKGTLPDAINRAMDRLEAAKCAIHIPVFNDNQGHVKPSDGLASIACMQPGGTVVVTDVPGALLDSSGALGQVKGDVGEKAFFLVQSRVQIPIESK</sequence>
<proteinExistence type="predicted"/>